<comment type="caution">
    <text evidence="3">The sequence shown here is derived from an EMBL/GenBank/DDBJ whole genome shotgun (WGS) entry which is preliminary data.</text>
</comment>
<dbReference type="Proteomes" id="UP000630149">
    <property type="component" value="Unassembled WGS sequence"/>
</dbReference>
<sequence length="712" mass="81522">MANPDLQELLSAQALLATNWFEKQKSIIKQTYPLPIAHSLEEVDERQEKLHELNKKLEKTEITALHNLNEFFAKERIMIANIDKLRTILSSDEVQKELHKLDPKEQQFFKQYLNQLTELIDAYQTINFHKPLANPSASTDEVVNEMESLITSKQFKDYTARMIPLILDFPELQKMNNKKITQALNTQSYQFSDRLSFEARAVIPVQHIMRYQLQLNEIVNTLNSFDKLIKESESIESLSSLDARMSLDSNLTPLSIPSRDTLSRASTTASMALERAIEIASVANIEKEKRDVAELALREIASEAYKHPEVMLQKILELNLNSPNQRVNGIATKHFDVYLKTILSTVYRDQFSLPEHSEELEVNSENKILIYEALGITNFSEPIDRIEPSLFKPESLDKLYTKNKNPLWLVLKSTKPIDETFSAEDKIKTLQQLAEVYKAGKMGKTEKYLGAYELAKTAYAIAEQYPEAIALAKESFGPQSPLGTWIIKKHEEHKKPKEALQAALFLSDVRNLVRQDESILPSKLLEIRSFSISPVEQSAMEFIPISTPSESFTPLPIEDIRSEIQQEEPSIEFETDLQSEFKDEKELNAEKTLEALKDFSKQYQGHKDKGLVRFCKIIEQQRMSGHTAMEQLAKINQELLAQAQKSPKTYKLTTCFFGETPKKSPMHVIYEKFRTGLRITSPKDVETLADTVRSKTPSTKPQMDESPKSFKP</sequence>
<reference evidence="3" key="2">
    <citation type="submission" date="2020-09" db="EMBL/GenBank/DDBJ databases">
        <authorList>
            <person name="Sun Q."/>
            <person name="Ohkuma M."/>
        </authorList>
    </citation>
    <scope>NUCLEOTIDE SEQUENCE</scope>
    <source>
        <strain evidence="3">JCM 13919</strain>
    </source>
</reference>
<gene>
    <name evidence="3" type="ORF">GCM10007966_02640</name>
</gene>
<keyword evidence="1" id="KW-0175">Coiled coil</keyword>
<evidence type="ECO:0000313" key="3">
    <source>
        <dbReference type="EMBL" id="GGI77363.1"/>
    </source>
</evidence>
<dbReference type="OrthoDB" id="5653937at2"/>
<organism evidence="3 4">
    <name type="scientific">Legionella impletisoli</name>
    <dbReference type="NCBI Taxonomy" id="343510"/>
    <lineage>
        <taxon>Bacteria</taxon>
        <taxon>Pseudomonadati</taxon>
        <taxon>Pseudomonadota</taxon>
        <taxon>Gammaproteobacteria</taxon>
        <taxon>Legionellales</taxon>
        <taxon>Legionellaceae</taxon>
        <taxon>Legionella</taxon>
    </lineage>
</organism>
<proteinExistence type="predicted"/>
<evidence type="ECO:0000313" key="4">
    <source>
        <dbReference type="Proteomes" id="UP000630149"/>
    </source>
</evidence>
<feature type="region of interest" description="Disordered" evidence="2">
    <location>
        <begin position="689"/>
        <end position="712"/>
    </location>
</feature>
<feature type="compositionally biased region" description="Basic and acidic residues" evidence="2">
    <location>
        <begin position="702"/>
        <end position="712"/>
    </location>
</feature>
<keyword evidence="4" id="KW-1185">Reference proteome</keyword>
<dbReference type="SUPFAM" id="SSF48065">
    <property type="entry name" value="DBL homology domain (DH-domain)"/>
    <property type="match status" value="1"/>
</dbReference>
<evidence type="ECO:0008006" key="5">
    <source>
        <dbReference type="Google" id="ProtNLM"/>
    </source>
</evidence>
<evidence type="ECO:0000256" key="2">
    <source>
        <dbReference type="SAM" id="MobiDB-lite"/>
    </source>
</evidence>
<protein>
    <recommendedName>
        <fullName evidence="5">DH domain-containing protein</fullName>
    </recommendedName>
</protein>
<feature type="coiled-coil region" evidence="1">
    <location>
        <begin position="36"/>
        <end position="63"/>
    </location>
</feature>
<dbReference type="AlphaFoldDB" id="A0A917N8F2"/>
<dbReference type="EMBL" id="BMOB01000001">
    <property type="protein sequence ID" value="GGI77363.1"/>
    <property type="molecule type" value="Genomic_DNA"/>
</dbReference>
<dbReference type="RefSeq" id="WP_131775504.1">
    <property type="nucleotide sequence ID" value="NZ_BMOB01000001.1"/>
</dbReference>
<name>A0A917N8F2_9GAMM</name>
<dbReference type="InterPro" id="IPR035899">
    <property type="entry name" value="DBL_dom_sf"/>
</dbReference>
<evidence type="ECO:0000256" key="1">
    <source>
        <dbReference type="SAM" id="Coils"/>
    </source>
</evidence>
<reference evidence="3" key="1">
    <citation type="journal article" date="2014" name="Int. J. Syst. Evol. Microbiol.">
        <title>Complete genome sequence of Corynebacterium casei LMG S-19264T (=DSM 44701T), isolated from a smear-ripened cheese.</title>
        <authorList>
            <consortium name="US DOE Joint Genome Institute (JGI-PGF)"/>
            <person name="Walter F."/>
            <person name="Albersmeier A."/>
            <person name="Kalinowski J."/>
            <person name="Ruckert C."/>
        </authorList>
    </citation>
    <scope>NUCLEOTIDE SEQUENCE</scope>
    <source>
        <strain evidence="3">JCM 13919</strain>
    </source>
</reference>
<accession>A0A917N8F2</accession>